<evidence type="ECO:0000256" key="2">
    <source>
        <dbReference type="ARBA" id="ARBA00004651"/>
    </source>
</evidence>
<feature type="domain" description="PAC" evidence="19">
    <location>
        <begin position="561"/>
        <end position="611"/>
    </location>
</feature>
<dbReference type="PROSITE" id="PS50894">
    <property type="entry name" value="HPT"/>
    <property type="match status" value="1"/>
</dbReference>
<dbReference type="InterPro" id="IPR011006">
    <property type="entry name" value="CheY-like_superfamily"/>
</dbReference>
<feature type="modified residue" description="4-aspartylphosphate" evidence="15">
    <location>
        <position position="1045"/>
    </location>
</feature>
<evidence type="ECO:0000259" key="20">
    <source>
        <dbReference type="PROSITE" id="PS50894"/>
    </source>
</evidence>
<sequence>MAGHMIKNNEENLKLKKLVAYSEELFQSSADDIDYDRINEMMKDISGARYAAFILFDENINAYITKSVHGTEDQIQKACKILDLNLQGKVWNREASLENKIRNNIITRFSSIHELTEGSFPKAPILMLEKTFNVGPTIVANIVRNNLDRGYFVLIYHVGEEHTNEELIEVFSRQVGLLLERKRTEEKLHFQFNYQKMISDISSKFLSISDDELDNAINEALEMCRGLFGVERAYISLFSDDGKMIDKSYECCAEGIESHAHTVIGTKLDDYPWFKKNIMELEHMYVPDVYKMPPEARSVKEKWKEYSLRSIIHIPLKEQNKVVGFFGFNSLHERTWSEEQITLLKVLAGIISSALEKRTERKELQIQKKRLSDAQRIGKIGSWEFDMNTGMVHASKEAFRIYGINDTSITIRDVQSLVLPQFRPELDRALIDLIEQNKPYNVEFSIRRAANCEIRHITSTAEYKADKNVVVGTLQDITERKEAEKRIAEEEVWKHELIKNSMDGIVVLDMLGRVYEANQRYSDMLGYSLDEIKNMHIWDWDKSIDSNQLPWALMSAQKYERYIETHYKRKDGTIINVEISSSSAICGDQELVFCVCRDITDRKRSEDDLRNRTQLLDIALEATCAGIWNVDLLTGSIGLEGLESWKKITGYDISDFSDYNLTMWEELIHPDDAEEVITKFTDTATGKNDHYLSEYRMLHKDGYWVWVRAHGRVSSYDKDGKALHVYGTHISIDENKKAEEKAKAASQAKSDFLANMSHEIRTPLNGIIGFTDLLMESQLSPSQFQHMQTIHASANSLLDLINDVLDISKIEAGKLELENESFDLRELCEQIADMLKYNAHAKGLELLLSISSDIPDLVVGDRIRLRQVLVNLLGNAIKFTVSGEVELKVHTEKMDTEGKADIRFSVMDTGIGIPADRQKEVFEAFSQADNSISRKYGGTGLGLSISNRLLEKMNSRLELSSEEGKGSIFSFSVSMPCECTEPSDKNKKTTDFGKVLIVDDNVKNCHIIRSILEDAGIATELACSGKEAVENSKEIADEIRLIILDKHMPSMTGTKLLQEIRAGNSYYSRDIPLIIMQDSTDINDVEKWDSEVAINEIVDENSTHTLIKPIKREELLENIIRLLSGEKNSIPEKFHYLKQPGNKNEKKYRVLIAEDNETNMLLSVTIVSKILPNSEIYKAKNGKKAVELFKEWHPDLILMDIQMPEISGYDATSMIRDIERTTGTHTPIIALTAGTFRGEKEKCLENGLDDYVPKPIVLDTIHHVCEKWLFNRDGQKSQRNGITNNEEEEREITFNNVHFDSQWLRDNTSGSKELYQNLTAMAMKSFAQNYEQMCNAHSNNDMEQVSTIAHKTKGTALNTGFNLLATIAADIEDSASNKIETGTLELLDRMKKEIEYLTSFFDGQNIN</sequence>
<evidence type="ECO:0000313" key="21">
    <source>
        <dbReference type="EMBL" id="SDF24232.1"/>
    </source>
</evidence>
<dbReference type="InterPro" id="IPR036641">
    <property type="entry name" value="HPT_dom_sf"/>
</dbReference>
<evidence type="ECO:0000256" key="5">
    <source>
        <dbReference type="ARBA" id="ARBA00022553"/>
    </source>
</evidence>
<dbReference type="InterPro" id="IPR005467">
    <property type="entry name" value="His_kinase_dom"/>
</dbReference>
<evidence type="ECO:0000259" key="16">
    <source>
        <dbReference type="PROSITE" id="PS50109"/>
    </source>
</evidence>
<evidence type="ECO:0000259" key="17">
    <source>
        <dbReference type="PROSITE" id="PS50110"/>
    </source>
</evidence>
<dbReference type="PROSITE" id="PS50110">
    <property type="entry name" value="RESPONSE_REGULATORY"/>
    <property type="match status" value="2"/>
</dbReference>
<feature type="domain" description="Histidine kinase" evidence="16">
    <location>
        <begin position="755"/>
        <end position="977"/>
    </location>
</feature>
<feature type="domain" description="PAS" evidence="18">
    <location>
        <begin position="496"/>
        <end position="532"/>
    </location>
</feature>
<evidence type="ECO:0000313" key="22">
    <source>
        <dbReference type="Proteomes" id="UP000199259"/>
    </source>
</evidence>
<feature type="domain" description="PAC" evidence="19">
    <location>
        <begin position="691"/>
        <end position="744"/>
    </location>
</feature>
<dbReference type="InterPro" id="IPR036890">
    <property type="entry name" value="HATPase_C_sf"/>
</dbReference>
<dbReference type="PANTHER" id="PTHR45339:SF1">
    <property type="entry name" value="HYBRID SIGNAL TRANSDUCTION HISTIDINE KINASE J"/>
    <property type="match status" value="1"/>
</dbReference>
<dbReference type="Gene3D" id="3.40.50.2300">
    <property type="match status" value="2"/>
</dbReference>
<dbReference type="GO" id="GO:0000155">
    <property type="term" value="F:phosphorelay sensor kinase activity"/>
    <property type="evidence" value="ECO:0007669"/>
    <property type="project" value="InterPro"/>
</dbReference>
<evidence type="ECO:0000256" key="4">
    <source>
        <dbReference type="ARBA" id="ARBA00022475"/>
    </source>
</evidence>
<dbReference type="Pfam" id="PF00072">
    <property type="entry name" value="Response_reg"/>
    <property type="match status" value="2"/>
</dbReference>
<proteinExistence type="predicted"/>
<evidence type="ECO:0000256" key="10">
    <source>
        <dbReference type="ARBA" id="ARBA00022840"/>
    </source>
</evidence>
<dbReference type="InterPro" id="IPR004358">
    <property type="entry name" value="Sig_transdc_His_kin-like_C"/>
</dbReference>
<dbReference type="InterPro" id="IPR029016">
    <property type="entry name" value="GAF-like_dom_sf"/>
</dbReference>
<keyword evidence="6" id="KW-0808">Transferase</keyword>
<dbReference type="SUPFAM" id="SSF55781">
    <property type="entry name" value="GAF domain-like"/>
    <property type="match status" value="1"/>
</dbReference>
<dbReference type="SUPFAM" id="SSF55874">
    <property type="entry name" value="ATPase domain of HSP90 chaperone/DNA topoisomerase II/histidine kinase"/>
    <property type="match status" value="1"/>
</dbReference>
<dbReference type="EMBL" id="FNCA01000001">
    <property type="protein sequence ID" value="SDF24232.1"/>
    <property type="molecule type" value="Genomic_DNA"/>
</dbReference>
<dbReference type="Gene3D" id="1.10.287.130">
    <property type="match status" value="1"/>
</dbReference>
<dbReference type="GO" id="GO:0005524">
    <property type="term" value="F:ATP binding"/>
    <property type="evidence" value="ECO:0007669"/>
    <property type="project" value="UniProtKB-KW"/>
</dbReference>
<keyword evidence="7" id="KW-0812">Transmembrane</keyword>
<comment type="caution">
    <text evidence="21">The sequence shown here is derived from an EMBL/GenBank/DDBJ whole genome shotgun (WGS) entry which is preliminary data.</text>
</comment>
<reference evidence="21 22" key="1">
    <citation type="submission" date="2016-10" db="EMBL/GenBank/DDBJ databases">
        <authorList>
            <person name="Varghese N."/>
            <person name="Submissions S."/>
        </authorList>
    </citation>
    <scope>NUCLEOTIDE SEQUENCE [LARGE SCALE GENOMIC DNA]</scope>
    <source>
        <strain evidence="21 22">PL 12/M</strain>
    </source>
</reference>
<feature type="modified residue" description="4-aspartylphosphate" evidence="15">
    <location>
        <position position="1200"/>
    </location>
</feature>
<keyword evidence="9" id="KW-0418">Kinase</keyword>
<dbReference type="InterPro" id="IPR001789">
    <property type="entry name" value="Sig_transdc_resp-reg_receiver"/>
</dbReference>
<evidence type="ECO:0000256" key="14">
    <source>
        <dbReference type="PROSITE-ProRule" id="PRU00110"/>
    </source>
</evidence>
<comment type="subcellular location">
    <subcellularLocation>
        <location evidence="2">Cell membrane</location>
        <topology evidence="2">Multi-pass membrane protein</topology>
    </subcellularLocation>
</comment>
<dbReference type="Proteomes" id="UP000199259">
    <property type="component" value="Unassembled WGS sequence"/>
</dbReference>
<dbReference type="SUPFAM" id="SSF55785">
    <property type="entry name" value="PYP-like sensor domain (PAS domain)"/>
    <property type="match status" value="3"/>
</dbReference>
<evidence type="ECO:0000259" key="19">
    <source>
        <dbReference type="PROSITE" id="PS50113"/>
    </source>
</evidence>
<keyword evidence="8" id="KW-0547">Nucleotide-binding</keyword>
<dbReference type="Gene3D" id="3.30.565.10">
    <property type="entry name" value="Histidine kinase-like ATPase, C-terminal domain"/>
    <property type="match status" value="1"/>
</dbReference>
<dbReference type="SUPFAM" id="SSF52172">
    <property type="entry name" value="CheY-like"/>
    <property type="match status" value="2"/>
</dbReference>
<keyword evidence="22" id="KW-1185">Reference proteome</keyword>
<dbReference type="InterPro" id="IPR013655">
    <property type="entry name" value="PAS_fold_3"/>
</dbReference>
<dbReference type="InterPro" id="IPR008207">
    <property type="entry name" value="Sig_transdc_His_kin_Hpt_dom"/>
</dbReference>
<dbReference type="CDD" id="cd00082">
    <property type="entry name" value="HisKA"/>
    <property type="match status" value="1"/>
</dbReference>
<dbReference type="Gene3D" id="3.30.450.20">
    <property type="entry name" value="PAS domain"/>
    <property type="match status" value="3"/>
</dbReference>
<dbReference type="PROSITE" id="PS50109">
    <property type="entry name" value="HIS_KIN"/>
    <property type="match status" value="1"/>
</dbReference>
<accession>A0A7Z7AXK5</accession>
<dbReference type="SMART" id="SM00448">
    <property type="entry name" value="REC"/>
    <property type="match status" value="2"/>
</dbReference>
<dbReference type="Pfam" id="PF08447">
    <property type="entry name" value="PAS_3"/>
    <property type="match status" value="1"/>
</dbReference>
<dbReference type="InterPro" id="IPR000700">
    <property type="entry name" value="PAS-assoc_C"/>
</dbReference>
<dbReference type="SMART" id="SM00086">
    <property type="entry name" value="PAC"/>
    <property type="match status" value="3"/>
</dbReference>
<dbReference type="PROSITE" id="PS50113">
    <property type="entry name" value="PAC"/>
    <property type="match status" value="2"/>
</dbReference>
<dbReference type="CDD" id="cd17546">
    <property type="entry name" value="REC_hyHK_CKI1_RcsC-like"/>
    <property type="match status" value="1"/>
</dbReference>
<dbReference type="SMART" id="SM00387">
    <property type="entry name" value="HATPase_c"/>
    <property type="match status" value="1"/>
</dbReference>
<dbReference type="FunFam" id="1.10.287.130:FF:000002">
    <property type="entry name" value="Two-component osmosensing histidine kinase"/>
    <property type="match status" value="1"/>
</dbReference>
<dbReference type="PRINTS" id="PR00344">
    <property type="entry name" value="BCTRLSENSOR"/>
</dbReference>
<dbReference type="Pfam" id="PF02518">
    <property type="entry name" value="HATPase_c"/>
    <property type="match status" value="1"/>
</dbReference>
<dbReference type="Pfam" id="PF00512">
    <property type="entry name" value="HisKA"/>
    <property type="match status" value="1"/>
</dbReference>
<feature type="domain" description="Response regulatory" evidence="17">
    <location>
        <begin position="994"/>
        <end position="1123"/>
    </location>
</feature>
<keyword evidence="10" id="KW-0067">ATP-binding</keyword>
<evidence type="ECO:0000256" key="7">
    <source>
        <dbReference type="ARBA" id="ARBA00022692"/>
    </source>
</evidence>
<dbReference type="CDD" id="cd16922">
    <property type="entry name" value="HATPase_EvgS-ArcB-TorS-like"/>
    <property type="match status" value="1"/>
</dbReference>
<feature type="domain" description="HPt" evidence="20">
    <location>
        <begin position="1311"/>
        <end position="1404"/>
    </location>
</feature>
<dbReference type="Gene3D" id="1.20.120.160">
    <property type="entry name" value="HPT domain"/>
    <property type="match status" value="1"/>
</dbReference>
<evidence type="ECO:0000256" key="8">
    <source>
        <dbReference type="ARBA" id="ARBA00022741"/>
    </source>
</evidence>
<dbReference type="GO" id="GO:0005886">
    <property type="term" value="C:plasma membrane"/>
    <property type="evidence" value="ECO:0007669"/>
    <property type="project" value="UniProtKB-SubCell"/>
</dbReference>
<dbReference type="SMART" id="SM00065">
    <property type="entry name" value="GAF"/>
    <property type="match status" value="1"/>
</dbReference>
<dbReference type="NCBIfam" id="TIGR00229">
    <property type="entry name" value="sensory_box"/>
    <property type="match status" value="3"/>
</dbReference>
<gene>
    <name evidence="21" type="ORF">SAMN04488589_0093</name>
</gene>
<evidence type="ECO:0000256" key="15">
    <source>
        <dbReference type="PROSITE-ProRule" id="PRU00169"/>
    </source>
</evidence>
<dbReference type="Gene3D" id="3.30.450.40">
    <property type="match status" value="1"/>
</dbReference>
<dbReference type="SUPFAM" id="SSF47384">
    <property type="entry name" value="Homodimeric domain of signal transducing histidine kinase"/>
    <property type="match status" value="1"/>
</dbReference>
<dbReference type="EC" id="2.7.13.3" evidence="3"/>
<evidence type="ECO:0000256" key="12">
    <source>
        <dbReference type="ARBA" id="ARBA00023012"/>
    </source>
</evidence>
<keyword evidence="12" id="KW-0902">Two-component regulatory system</keyword>
<evidence type="ECO:0000256" key="3">
    <source>
        <dbReference type="ARBA" id="ARBA00012438"/>
    </source>
</evidence>
<feature type="domain" description="Response regulatory" evidence="17">
    <location>
        <begin position="1149"/>
        <end position="1269"/>
    </location>
</feature>
<evidence type="ECO:0000256" key="13">
    <source>
        <dbReference type="ARBA" id="ARBA00023136"/>
    </source>
</evidence>
<dbReference type="Pfam" id="PF13426">
    <property type="entry name" value="PAS_9"/>
    <property type="match status" value="1"/>
</dbReference>
<evidence type="ECO:0000256" key="6">
    <source>
        <dbReference type="ARBA" id="ARBA00022679"/>
    </source>
</evidence>
<feature type="modified residue" description="Phosphohistidine" evidence="14">
    <location>
        <position position="1350"/>
    </location>
</feature>
<evidence type="ECO:0000256" key="9">
    <source>
        <dbReference type="ARBA" id="ARBA00022777"/>
    </source>
</evidence>
<name>A0A7Z7AXK5_9EURY</name>
<evidence type="ECO:0000259" key="18">
    <source>
        <dbReference type="PROSITE" id="PS50112"/>
    </source>
</evidence>
<dbReference type="InterPro" id="IPR000014">
    <property type="entry name" value="PAS"/>
</dbReference>
<keyword evidence="11" id="KW-1133">Transmembrane helix</keyword>
<dbReference type="CDD" id="cd00156">
    <property type="entry name" value="REC"/>
    <property type="match status" value="1"/>
</dbReference>
<dbReference type="InterPro" id="IPR003661">
    <property type="entry name" value="HisK_dim/P_dom"/>
</dbReference>
<dbReference type="Pfam" id="PF01627">
    <property type="entry name" value="Hpt"/>
    <property type="match status" value="1"/>
</dbReference>
<evidence type="ECO:0000256" key="11">
    <source>
        <dbReference type="ARBA" id="ARBA00022989"/>
    </source>
</evidence>
<dbReference type="InterPro" id="IPR001610">
    <property type="entry name" value="PAC"/>
</dbReference>
<dbReference type="SUPFAM" id="SSF47226">
    <property type="entry name" value="Histidine-containing phosphotransfer domain, HPT domain"/>
    <property type="match status" value="1"/>
</dbReference>
<dbReference type="InterPro" id="IPR003018">
    <property type="entry name" value="GAF"/>
</dbReference>
<dbReference type="SMART" id="SM00091">
    <property type="entry name" value="PAS"/>
    <property type="match status" value="2"/>
</dbReference>
<comment type="catalytic activity">
    <reaction evidence="1">
        <text>ATP + protein L-histidine = ADP + protein N-phospho-L-histidine.</text>
        <dbReference type="EC" id="2.7.13.3"/>
    </reaction>
</comment>
<dbReference type="Pfam" id="PF13185">
    <property type="entry name" value="GAF_2"/>
    <property type="match status" value="1"/>
</dbReference>
<keyword evidence="13" id="KW-0472">Membrane</keyword>
<dbReference type="PANTHER" id="PTHR45339">
    <property type="entry name" value="HYBRID SIGNAL TRANSDUCTION HISTIDINE KINASE J"/>
    <property type="match status" value="1"/>
</dbReference>
<dbReference type="InterPro" id="IPR003594">
    <property type="entry name" value="HATPase_dom"/>
</dbReference>
<dbReference type="SMART" id="SM00388">
    <property type="entry name" value="HisKA"/>
    <property type="match status" value="1"/>
</dbReference>
<dbReference type="FunFam" id="3.30.565.10:FF:000010">
    <property type="entry name" value="Sensor histidine kinase RcsC"/>
    <property type="match status" value="1"/>
</dbReference>
<keyword evidence="4" id="KW-1003">Cell membrane</keyword>
<dbReference type="InterPro" id="IPR036097">
    <property type="entry name" value="HisK_dim/P_sf"/>
</dbReference>
<keyword evidence="5 15" id="KW-0597">Phosphoprotein</keyword>
<evidence type="ECO:0000256" key="1">
    <source>
        <dbReference type="ARBA" id="ARBA00000085"/>
    </source>
</evidence>
<organism evidence="21 22">
    <name type="scientific">Methanolobus vulcani</name>
    <dbReference type="NCBI Taxonomy" id="38026"/>
    <lineage>
        <taxon>Archaea</taxon>
        <taxon>Methanobacteriati</taxon>
        <taxon>Methanobacteriota</taxon>
        <taxon>Stenosarchaea group</taxon>
        <taxon>Methanomicrobia</taxon>
        <taxon>Methanosarcinales</taxon>
        <taxon>Methanosarcinaceae</taxon>
        <taxon>Methanolobus</taxon>
    </lineage>
</organism>
<dbReference type="PROSITE" id="PS50112">
    <property type="entry name" value="PAS"/>
    <property type="match status" value="1"/>
</dbReference>
<protein>
    <recommendedName>
        <fullName evidence="3">histidine kinase</fullName>
        <ecNumber evidence="3">2.7.13.3</ecNumber>
    </recommendedName>
</protein>
<dbReference type="InterPro" id="IPR035965">
    <property type="entry name" value="PAS-like_dom_sf"/>
</dbReference>
<dbReference type="CDD" id="cd00130">
    <property type="entry name" value="PAS"/>
    <property type="match status" value="2"/>
</dbReference>